<accession>A0A073AZG0</accession>
<dbReference type="Proteomes" id="UP000031419">
    <property type="component" value="Unassembled WGS sequence"/>
</dbReference>
<dbReference type="InterPro" id="IPR003111">
    <property type="entry name" value="Lon_prtase_N"/>
</dbReference>
<dbReference type="PROSITE" id="PS51787">
    <property type="entry name" value="LON_N"/>
    <property type="match status" value="1"/>
</dbReference>
<dbReference type="PANTHER" id="PTHR46732:SF8">
    <property type="entry name" value="ATP-DEPENDENT PROTEASE LA (LON) DOMAIN PROTEIN"/>
    <property type="match status" value="1"/>
</dbReference>
<evidence type="ECO:0000313" key="2">
    <source>
        <dbReference type="EMBL" id="KEI44452.1"/>
    </source>
</evidence>
<gene>
    <name evidence="2" type="ORF">GU90_09765</name>
</gene>
<organism evidence="2 3">
    <name type="scientific">Saccharopolyspora rectivirgula</name>
    <dbReference type="NCBI Taxonomy" id="28042"/>
    <lineage>
        <taxon>Bacteria</taxon>
        <taxon>Bacillati</taxon>
        <taxon>Actinomycetota</taxon>
        <taxon>Actinomycetes</taxon>
        <taxon>Pseudonocardiales</taxon>
        <taxon>Pseudonocardiaceae</taxon>
        <taxon>Saccharopolyspora</taxon>
    </lineage>
</organism>
<dbReference type="InterPro" id="IPR046336">
    <property type="entry name" value="Lon_prtase_N_sf"/>
</dbReference>
<dbReference type="PANTHER" id="PTHR46732">
    <property type="entry name" value="ATP-DEPENDENT PROTEASE LA (LON) DOMAIN PROTEIN"/>
    <property type="match status" value="1"/>
</dbReference>
<feature type="domain" description="Lon N-terminal" evidence="1">
    <location>
        <begin position="2"/>
        <end position="203"/>
    </location>
</feature>
<dbReference type="EMBL" id="JNVU01000025">
    <property type="protein sequence ID" value="KEI44452.1"/>
    <property type="molecule type" value="Genomic_DNA"/>
</dbReference>
<dbReference type="SUPFAM" id="SSF88697">
    <property type="entry name" value="PUA domain-like"/>
    <property type="match status" value="1"/>
</dbReference>
<dbReference type="InterPro" id="IPR015947">
    <property type="entry name" value="PUA-like_sf"/>
</dbReference>
<dbReference type="Pfam" id="PF02190">
    <property type="entry name" value="LON_substr_bdg"/>
    <property type="match status" value="1"/>
</dbReference>
<evidence type="ECO:0000259" key="1">
    <source>
        <dbReference type="PROSITE" id="PS51787"/>
    </source>
</evidence>
<dbReference type="eggNOG" id="COG2802">
    <property type="taxonomic scope" value="Bacteria"/>
</dbReference>
<comment type="caution">
    <text evidence="2">The sequence shown here is derived from an EMBL/GenBank/DDBJ whole genome shotgun (WGS) entry which is preliminary data.</text>
</comment>
<protein>
    <submittedName>
        <fullName evidence="2">Peptidase</fullName>
    </submittedName>
</protein>
<proteinExistence type="predicted"/>
<dbReference type="AlphaFoldDB" id="A0A073AZG0"/>
<dbReference type="RefSeq" id="WP_029722381.1">
    <property type="nucleotide sequence ID" value="NZ_JAJUIW010000003.1"/>
</dbReference>
<dbReference type="SMART" id="SM00464">
    <property type="entry name" value="LON"/>
    <property type="match status" value="1"/>
</dbReference>
<reference evidence="2 3" key="1">
    <citation type="submission" date="2014-06" db="EMBL/GenBank/DDBJ databases">
        <title>Saccharopolyspora rectivirgula DSM-43113 Genome sequencing.</title>
        <authorList>
            <person name="Barrera C."/>
            <person name="Millon L."/>
            <person name="Rognon B."/>
            <person name="Zaugg C."/>
            <person name="Monod M."/>
        </authorList>
    </citation>
    <scope>NUCLEOTIDE SEQUENCE [LARGE SCALE GENOMIC DNA]</scope>
    <source>
        <strain evidence="2 3">DSM 43113</strain>
    </source>
</reference>
<sequence length="226" mass="25540">MTETIPLFPLGSVLLPGGPLSLHIFEPRYRELTTDLLNEVVPDQRFGVITIRQGWEVGEDNVDSLHDVGCTAVLSSVRQLAGGRYDITATGERRFRLLQIDRHAAPYLMALVEWLPDTEPDNDTPDRRQQLRAAAQAAHARYRATGIRGQHHQPPAEDTDDATLAYRLADDCVLPVEDRQALLDETNPLTRLRMVRRMMLREAEFLRELRAIPAPLTEFAEQPSVN</sequence>
<dbReference type="STRING" id="28042.GU90_09765"/>
<evidence type="ECO:0000313" key="3">
    <source>
        <dbReference type="Proteomes" id="UP000031419"/>
    </source>
</evidence>
<keyword evidence="3" id="KW-1185">Reference proteome</keyword>
<name>A0A073AZG0_9PSEU</name>
<dbReference type="Gene3D" id="2.30.130.40">
    <property type="entry name" value="LON domain-like"/>
    <property type="match status" value="1"/>
</dbReference>
<dbReference type="OrthoDB" id="25394at2"/>